<proteinExistence type="predicted"/>
<dbReference type="SMART" id="SM00342">
    <property type="entry name" value="HTH_ARAC"/>
    <property type="match status" value="1"/>
</dbReference>
<evidence type="ECO:0000256" key="5">
    <source>
        <dbReference type="ARBA" id="ARBA00037345"/>
    </source>
</evidence>
<evidence type="ECO:0000256" key="2">
    <source>
        <dbReference type="ARBA" id="ARBA00023015"/>
    </source>
</evidence>
<protein>
    <submittedName>
        <fullName evidence="7">Transcriptional regulator, AraC family</fullName>
    </submittedName>
</protein>
<dbReference type="Proteomes" id="UP000242915">
    <property type="component" value="Unassembled WGS sequence"/>
</dbReference>
<dbReference type="InterPro" id="IPR050204">
    <property type="entry name" value="AraC_XylS_family_regulators"/>
</dbReference>
<comment type="function">
    <text evidence="5">Regulatory protein of the TOL plasmid xyl operons. XylS activates the xylXYZLTEGFJQKIH operon required for the degradation of toluene, m-xylene and p-xylene.</text>
</comment>
<dbReference type="SUPFAM" id="SSF46689">
    <property type="entry name" value="Homeodomain-like"/>
    <property type="match status" value="2"/>
</dbReference>
<dbReference type="PROSITE" id="PS00041">
    <property type="entry name" value="HTH_ARAC_FAMILY_1"/>
    <property type="match status" value="1"/>
</dbReference>
<dbReference type="GO" id="GO:0009893">
    <property type="term" value="P:positive regulation of metabolic process"/>
    <property type="evidence" value="ECO:0007669"/>
    <property type="project" value="UniProtKB-ARBA"/>
</dbReference>
<dbReference type="GO" id="GO:0043565">
    <property type="term" value="F:sequence-specific DNA binding"/>
    <property type="evidence" value="ECO:0007669"/>
    <property type="project" value="InterPro"/>
</dbReference>
<dbReference type="InterPro" id="IPR009057">
    <property type="entry name" value="Homeodomain-like_sf"/>
</dbReference>
<evidence type="ECO:0000256" key="1">
    <source>
        <dbReference type="ARBA" id="ARBA00004496"/>
    </source>
</evidence>
<keyword evidence="2" id="KW-0805">Transcription regulation</keyword>
<dbReference type="Gene3D" id="1.10.10.60">
    <property type="entry name" value="Homeodomain-like"/>
    <property type="match status" value="1"/>
</dbReference>
<feature type="domain" description="HTH araC/xylS-type" evidence="6">
    <location>
        <begin position="223"/>
        <end position="322"/>
    </location>
</feature>
<reference evidence="8" key="1">
    <citation type="submission" date="2017-06" db="EMBL/GenBank/DDBJ databases">
        <authorList>
            <person name="Varghese N."/>
            <person name="Submissions S."/>
        </authorList>
    </citation>
    <scope>NUCLEOTIDE SEQUENCE [LARGE SCALE GENOMIC DNA]</scope>
    <source>
        <strain evidence="8">CIP 108523</strain>
    </source>
</reference>
<dbReference type="AlphaFoldDB" id="A0A239JC90"/>
<evidence type="ECO:0000313" key="7">
    <source>
        <dbReference type="EMBL" id="SNT03531.1"/>
    </source>
</evidence>
<organism evidence="7 8">
    <name type="scientific">Pseudomonas segetis</name>
    <dbReference type="NCBI Taxonomy" id="298908"/>
    <lineage>
        <taxon>Bacteria</taxon>
        <taxon>Pseudomonadati</taxon>
        <taxon>Pseudomonadota</taxon>
        <taxon>Gammaproteobacteria</taxon>
        <taxon>Pseudomonadales</taxon>
        <taxon>Pseudomonadaceae</taxon>
        <taxon>Pseudomonas</taxon>
    </lineage>
</organism>
<dbReference type="PANTHER" id="PTHR46796">
    <property type="entry name" value="HTH-TYPE TRANSCRIPTIONAL ACTIVATOR RHAS-RELATED"/>
    <property type="match status" value="1"/>
</dbReference>
<dbReference type="InterPro" id="IPR018060">
    <property type="entry name" value="HTH_AraC"/>
</dbReference>
<comment type="subcellular location">
    <subcellularLocation>
        <location evidence="1">Cytoplasm</location>
    </subcellularLocation>
</comment>
<evidence type="ECO:0000256" key="4">
    <source>
        <dbReference type="ARBA" id="ARBA00023163"/>
    </source>
</evidence>
<keyword evidence="3" id="KW-0238">DNA-binding</keyword>
<dbReference type="Pfam" id="PF12833">
    <property type="entry name" value="HTH_18"/>
    <property type="match status" value="1"/>
</dbReference>
<dbReference type="PROSITE" id="PS01124">
    <property type="entry name" value="HTH_ARAC_FAMILY_2"/>
    <property type="match status" value="1"/>
</dbReference>
<keyword evidence="4" id="KW-0804">Transcription</keyword>
<sequence>MTAGATRRKVIIRSDDMKADDFMHLTSIMVGAVYANLPRLDPHINIAGVYGRYEGVSFRHMLYSGDFTIELPPISDEITFVLPVAGKIMFNQASDLVGVPSVGLAMDKADLRSTRFIDSHEQYGFSIRRGLFAERLSTLLGKPIVNSVRFQPMVDLGQPAFAGLRSLLEFATGAEADVLINSSALMPMRIQEMLVDAVLESWPHNYTDALQHKGPLIAPRHVKLAVEFIQEHPDASINSAQLAELCNVSLRALQDGFRRFMGTSIAAYQRQVRLERAHGAIVQDPSRSIAEIALGLGFTNMGRFSQYFQNAFGQSPLDVKNAIRRR</sequence>
<evidence type="ECO:0000259" key="6">
    <source>
        <dbReference type="PROSITE" id="PS01124"/>
    </source>
</evidence>
<evidence type="ECO:0000256" key="3">
    <source>
        <dbReference type="ARBA" id="ARBA00023125"/>
    </source>
</evidence>
<gene>
    <name evidence="7" type="ORF">SAMN05216255_4285</name>
</gene>
<dbReference type="GO" id="GO:0003700">
    <property type="term" value="F:DNA-binding transcription factor activity"/>
    <property type="evidence" value="ECO:0007669"/>
    <property type="project" value="InterPro"/>
</dbReference>
<evidence type="ECO:0000313" key="8">
    <source>
        <dbReference type="Proteomes" id="UP000242915"/>
    </source>
</evidence>
<name>A0A239JC90_9PSED</name>
<dbReference type="EMBL" id="FZOG01000008">
    <property type="protein sequence ID" value="SNT03531.1"/>
    <property type="molecule type" value="Genomic_DNA"/>
</dbReference>
<keyword evidence="8" id="KW-1185">Reference proteome</keyword>
<dbReference type="GO" id="GO:0005737">
    <property type="term" value="C:cytoplasm"/>
    <property type="evidence" value="ECO:0007669"/>
    <property type="project" value="UniProtKB-SubCell"/>
</dbReference>
<dbReference type="InterPro" id="IPR018062">
    <property type="entry name" value="HTH_AraC-typ_CS"/>
</dbReference>
<accession>A0A239JC90</accession>